<reference evidence="1" key="1">
    <citation type="submission" date="2022-11" db="EMBL/GenBank/DDBJ databases">
        <title>Genome Sequence of Nemania bipapillata.</title>
        <authorList>
            <person name="Buettner E."/>
        </authorList>
    </citation>
    <scope>NUCLEOTIDE SEQUENCE</scope>
    <source>
        <strain evidence="1">CP14</strain>
    </source>
</reference>
<name>A0ACC2J4K9_9PEZI</name>
<dbReference type="EMBL" id="JAPESX010000252">
    <property type="protein sequence ID" value="KAJ8122326.1"/>
    <property type="molecule type" value="Genomic_DNA"/>
</dbReference>
<evidence type="ECO:0000313" key="2">
    <source>
        <dbReference type="Proteomes" id="UP001153334"/>
    </source>
</evidence>
<comment type="caution">
    <text evidence="1">The sequence shown here is derived from an EMBL/GenBank/DDBJ whole genome shotgun (WGS) entry which is preliminary data.</text>
</comment>
<protein>
    <submittedName>
        <fullName evidence="1">Uncharacterized protein</fullName>
    </submittedName>
</protein>
<evidence type="ECO:0000313" key="1">
    <source>
        <dbReference type="EMBL" id="KAJ8122326.1"/>
    </source>
</evidence>
<keyword evidence="2" id="KW-1185">Reference proteome</keyword>
<accession>A0ACC2J4K9</accession>
<sequence>MKNLDSLLNGPHQTQLAASQNLRNALKGSQAQLGGLHNKLTPSKSRQRMSKYGIRALKWPLESKEVDKILQELNRYTGLVTAALEIDEMNTLLRVDDNIVNISHNIATLDQKTVLSQLPLAKGASFDSHAEEHNPTCLPDTRVDLLRQIEEWAQNPTREALFWLNGVAGTGKSTISRTLARSSSDRGQLGASFFFKRDEVDRSGASKFFTTIASQLVQREPALAPHVKEAIDADPAIVSKSLQEQFDKLILEPLSKISSAHPKDNILIVIDALDECDQDNDIKRIIHLLSKPETLKLQRLRIFLTSRPEVPIRLGFQKVQDKYEHLVLHEIAELVVEHDISTFFQHELAGIRHKYNESLSSKDEELSQTWPGESKLATLVKMAVPLFIFASTVCRFIDDDTGFYSPNERLEKILAFRDSVLDSELDKIDATYRPMYQ</sequence>
<gene>
    <name evidence="1" type="ORF">ONZ43_g1455</name>
</gene>
<proteinExistence type="predicted"/>
<dbReference type="Proteomes" id="UP001153334">
    <property type="component" value="Unassembled WGS sequence"/>
</dbReference>
<organism evidence="1 2">
    <name type="scientific">Nemania bipapillata</name>
    <dbReference type="NCBI Taxonomy" id="110536"/>
    <lineage>
        <taxon>Eukaryota</taxon>
        <taxon>Fungi</taxon>
        <taxon>Dikarya</taxon>
        <taxon>Ascomycota</taxon>
        <taxon>Pezizomycotina</taxon>
        <taxon>Sordariomycetes</taxon>
        <taxon>Xylariomycetidae</taxon>
        <taxon>Xylariales</taxon>
        <taxon>Xylariaceae</taxon>
        <taxon>Nemania</taxon>
    </lineage>
</organism>